<evidence type="ECO:0000313" key="3">
    <source>
        <dbReference type="Proteomes" id="UP000003163"/>
    </source>
</evidence>
<reference evidence="3" key="2">
    <citation type="submission" date="2015-07" db="EMBL/GenBank/DDBJ databases">
        <title>Contrasting host-pathogen interactions and genome evolution in two generalist and specialist microsporidian pathogens of mosquitoes.</title>
        <authorList>
            <consortium name="The Broad Institute Genomics Platform"/>
            <consortium name="The Broad Institute Genome Sequencing Center for Infectious Disease"/>
            <person name="Cuomo C.A."/>
            <person name="Sanscrainte N.D."/>
            <person name="Goldberg J.M."/>
            <person name="Heiman D."/>
            <person name="Young S."/>
            <person name="Zeng Q."/>
            <person name="Becnel J.J."/>
            <person name="Birren B.W."/>
        </authorList>
    </citation>
    <scope>NUCLEOTIDE SEQUENCE [LARGE SCALE GENOMIC DNA]</scope>
    <source>
        <strain evidence="3">USNM 41457</strain>
    </source>
</reference>
<gene>
    <name evidence="2" type="ORF">EDEG_01673</name>
</gene>
<dbReference type="HOGENOM" id="CLU_1722339_0_0_1"/>
<organism evidence="2 3">
    <name type="scientific">Edhazardia aedis (strain USNM 41457)</name>
    <name type="common">Microsporidian parasite</name>
    <dbReference type="NCBI Taxonomy" id="1003232"/>
    <lineage>
        <taxon>Eukaryota</taxon>
        <taxon>Fungi</taxon>
        <taxon>Fungi incertae sedis</taxon>
        <taxon>Microsporidia</taxon>
        <taxon>Edhazardia</taxon>
    </lineage>
</organism>
<sequence>MYSCLFLLLTKIFSSNTKINDEIKNLLIKIDNTKEEINRCERFLQMNDESVIKCHYERRISLLESAINRCEDIFNNLCLIEHQTEKEKRHDIEKQKKDIKSKQIQIINDKNVLENELKERINTIKRLEEEYRKYKCIYNTSKLHLIVLKNSSQYEICDSE</sequence>
<comment type="caution">
    <text evidence="2">The sequence shown here is derived from an EMBL/GenBank/DDBJ whole genome shotgun (WGS) entry which is preliminary data.</text>
</comment>
<feature type="coiled-coil region" evidence="1">
    <location>
        <begin position="110"/>
        <end position="137"/>
    </location>
</feature>
<protein>
    <submittedName>
        <fullName evidence="2">Uncharacterized protein</fullName>
    </submittedName>
</protein>
<dbReference type="EMBL" id="AFBI03000025">
    <property type="protein sequence ID" value="EJW04039.1"/>
    <property type="molecule type" value="Genomic_DNA"/>
</dbReference>
<name>J9D964_EDHAE</name>
<evidence type="ECO:0000313" key="2">
    <source>
        <dbReference type="EMBL" id="EJW04039.1"/>
    </source>
</evidence>
<keyword evidence="3" id="KW-1185">Reference proteome</keyword>
<keyword evidence="1" id="KW-0175">Coiled coil</keyword>
<accession>J9D964</accession>
<feature type="coiled-coil region" evidence="1">
    <location>
        <begin position="16"/>
        <end position="43"/>
    </location>
</feature>
<proteinExistence type="predicted"/>
<dbReference type="VEuPathDB" id="MicrosporidiaDB:EDEG_01673"/>
<evidence type="ECO:0000256" key="1">
    <source>
        <dbReference type="SAM" id="Coils"/>
    </source>
</evidence>
<dbReference type="AlphaFoldDB" id="J9D964"/>
<dbReference type="InParanoid" id="J9D964"/>
<reference evidence="2 3" key="1">
    <citation type="submission" date="2011-08" db="EMBL/GenBank/DDBJ databases">
        <authorList>
            <person name="Liu Z.J."/>
            <person name="Shi F.L."/>
            <person name="Lu J.Q."/>
            <person name="Li M."/>
            <person name="Wang Z.L."/>
        </authorList>
    </citation>
    <scope>NUCLEOTIDE SEQUENCE [LARGE SCALE GENOMIC DNA]</scope>
    <source>
        <strain evidence="2 3">USNM 41457</strain>
    </source>
</reference>
<dbReference type="Proteomes" id="UP000003163">
    <property type="component" value="Unassembled WGS sequence"/>
</dbReference>